<feature type="modified residue" description="N6-(pyridoxal phosphate)lysine" evidence="7 8">
    <location>
        <position position="49"/>
    </location>
</feature>
<comment type="catalytic activity">
    <reaction evidence="1 7">
        <text>L-alanine = D-alanine</text>
        <dbReference type="Rhea" id="RHEA:20249"/>
        <dbReference type="ChEBI" id="CHEBI:57416"/>
        <dbReference type="ChEBI" id="CHEBI:57972"/>
        <dbReference type="EC" id="5.1.1.1"/>
    </reaction>
</comment>
<evidence type="ECO:0000256" key="8">
    <source>
        <dbReference type="PIRSR" id="PIRSR600821-50"/>
    </source>
</evidence>
<comment type="pathway">
    <text evidence="7">Amino-acid biosynthesis; D-alanine biosynthesis; D-alanine from L-alanine: step 1/1.</text>
</comment>
<dbReference type="InterPro" id="IPR029066">
    <property type="entry name" value="PLP-binding_barrel"/>
</dbReference>
<feature type="binding site" evidence="7 9">
    <location>
        <position position="319"/>
    </location>
    <ligand>
        <name>substrate</name>
    </ligand>
</feature>
<evidence type="ECO:0000256" key="1">
    <source>
        <dbReference type="ARBA" id="ARBA00000316"/>
    </source>
</evidence>
<evidence type="ECO:0000256" key="9">
    <source>
        <dbReference type="PIRSR" id="PIRSR600821-52"/>
    </source>
</evidence>
<dbReference type="SUPFAM" id="SSF50621">
    <property type="entry name" value="Alanine racemase C-terminal domain-like"/>
    <property type="match status" value="1"/>
</dbReference>
<feature type="binding site" evidence="7 9">
    <location>
        <position position="148"/>
    </location>
    <ligand>
        <name>substrate</name>
    </ligand>
</feature>
<comment type="cofactor">
    <cofactor evidence="2 7 8">
        <name>pyridoxal 5'-phosphate</name>
        <dbReference type="ChEBI" id="CHEBI:597326"/>
    </cofactor>
</comment>
<dbReference type="GO" id="GO:0030632">
    <property type="term" value="P:D-alanine biosynthetic process"/>
    <property type="evidence" value="ECO:0007669"/>
    <property type="project" value="UniProtKB-UniRule"/>
</dbReference>
<dbReference type="EMBL" id="QGLT01000001">
    <property type="protein sequence ID" value="PXZ02047.1"/>
    <property type="molecule type" value="Genomic_DNA"/>
</dbReference>
<dbReference type="InterPro" id="IPR000821">
    <property type="entry name" value="Ala_racemase"/>
</dbReference>
<proteinExistence type="inferred from homology"/>
<dbReference type="GO" id="GO:0005829">
    <property type="term" value="C:cytosol"/>
    <property type="evidence" value="ECO:0007669"/>
    <property type="project" value="TreeGrafter"/>
</dbReference>
<dbReference type="InterPro" id="IPR011079">
    <property type="entry name" value="Ala_racemase_C"/>
</dbReference>
<feature type="domain" description="Alanine racemase C-terminal" evidence="10">
    <location>
        <begin position="247"/>
        <end position="376"/>
    </location>
</feature>
<organism evidence="11 12">
    <name type="scientific">Commensalibacter melissae</name>
    <dbReference type="NCBI Taxonomy" id="2070537"/>
    <lineage>
        <taxon>Bacteria</taxon>
        <taxon>Pseudomonadati</taxon>
        <taxon>Pseudomonadota</taxon>
        <taxon>Alphaproteobacteria</taxon>
        <taxon>Acetobacterales</taxon>
        <taxon>Acetobacteraceae</taxon>
    </lineage>
</organism>
<evidence type="ECO:0000256" key="6">
    <source>
        <dbReference type="ARBA" id="ARBA00023235"/>
    </source>
</evidence>
<dbReference type="Gene3D" id="3.20.20.10">
    <property type="entry name" value="Alanine racemase"/>
    <property type="match status" value="1"/>
</dbReference>
<evidence type="ECO:0000256" key="3">
    <source>
        <dbReference type="ARBA" id="ARBA00007880"/>
    </source>
</evidence>
<dbReference type="PANTHER" id="PTHR30511:SF0">
    <property type="entry name" value="ALANINE RACEMASE, CATABOLIC-RELATED"/>
    <property type="match status" value="1"/>
</dbReference>
<evidence type="ECO:0000256" key="4">
    <source>
        <dbReference type="ARBA" id="ARBA00013089"/>
    </source>
</evidence>
<comment type="function">
    <text evidence="7">Catalyzes the interconversion of L-alanine and D-alanine. May also act on other amino acids.</text>
</comment>
<feature type="active site" description="Proton acceptor; specific for D-alanine" evidence="7">
    <location>
        <position position="49"/>
    </location>
</feature>
<dbReference type="EC" id="5.1.1.1" evidence="4 7"/>
<evidence type="ECO:0000313" key="12">
    <source>
        <dbReference type="Proteomes" id="UP000247565"/>
    </source>
</evidence>
<keyword evidence="6 7" id="KW-0413">Isomerase</keyword>
<comment type="caution">
    <text evidence="11">The sequence shown here is derived from an EMBL/GenBank/DDBJ whole genome shotgun (WGS) entry which is preliminary data.</text>
</comment>
<dbReference type="OrthoDB" id="9813814at2"/>
<dbReference type="PROSITE" id="PS00395">
    <property type="entry name" value="ALANINE_RACEMASE"/>
    <property type="match status" value="1"/>
</dbReference>
<dbReference type="UniPathway" id="UPA00042">
    <property type="reaction ID" value="UER00497"/>
</dbReference>
<evidence type="ECO:0000256" key="7">
    <source>
        <dbReference type="HAMAP-Rule" id="MF_01201"/>
    </source>
</evidence>
<dbReference type="InterPro" id="IPR020622">
    <property type="entry name" value="Ala_racemase_pyridoxalP-BS"/>
</dbReference>
<comment type="similarity">
    <text evidence="3 7">Belongs to the alanine racemase family.</text>
</comment>
<evidence type="ECO:0000256" key="2">
    <source>
        <dbReference type="ARBA" id="ARBA00001933"/>
    </source>
</evidence>
<dbReference type="SUPFAM" id="SSF51419">
    <property type="entry name" value="PLP-binding barrel"/>
    <property type="match status" value="1"/>
</dbReference>
<gene>
    <name evidence="11" type="primary">alr</name>
    <name evidence="11" type="ORF">DK869_03370</name>
</gene>
<dbReference type="Pfam" id="PF00842">
    <property type="entry name" value="Ala_racemase_C"/>
    <property type="match status" value="1"/>
</dbReference>
<protein>
    <recommendedName>
        <fullName evidence="4 7">Alanine racemase</fullName>
        <ecNumber evidence="4 7">5.1.1.1</ecNumber>
    </recommendedName>
</protein>
<name>A0A318N427_9PROT</name>
<dbReference type="Pfam" id="PF01168">
    <property type="entry name" value="Ala_racemase_N"/>
    <property type="match status" value="1"/>
</dbReference>
<dbReference type="InterPro" id="IPR001608">
    <property type="entry name" value="Ala_racemase_N"/>
</dbReference>
<dbReference type="SMART" id="SM01005">
    <property type="entry name" value="Ala_racemase_C"/>
    <property type="match status" value="1"/>
</dbReference>
<sequence length="376" mass="41667">MMQPYISINPDLFTKNAGATLSIDLNAIIKNYDLLNNKTKMARCGAVVKANAYGLGMLPVARALQKTECKNFFVAYLDEGIALRSILGNEYAIYVLNGFYPYDAKTFINYNLTPVLNDLKQVKLWVQICKDANFNYPAALQFDTGMSRFGIDINDLRIIQDESISPFIPTLTISHLACADDLNHSLNLIQLQRFKAFIHHFPSVPASLSASSGIFLGENWHFDLTRPGAALYGINPVPGHKNPMYPVVTLRSKILQLREIPKGATVGYGATFTADKALKLAIVSTGYADGFFRSLSNKICVKHIDHPDIPLPVIGRISMDCLCINISPLANKKVMIDDEIEIIGLNCPIETIANAANTIGYEILTALGNRYRRIYN</sequence>
<evidence type="ECO:0000313" key="11">
    <source>
        <dbReference type="EMBL" id="PXZ02047.1"/>
    </source>
</evidence>
<dbReference type="CDD" id="cd00430">
    <property type="entry name" value="PLPDE_III_AR"/>
    <property type="match status" value="1"/>
</dbReference>
<accession>A0A318N427</accession>
<dbReference type="PANTHER" id="PTHR30511">
    <property type="entry name" value="ALANINE RACEMASE"/>
    <property type="match status" value="1"/>
</dbReference>
<dbReference type="HAMAP" id="MF_01201">
    <property type="entry name" value="Ala_racemase"/>
    <property type="match status" value="1"/>
</dbReference>
<evidence type="ECO:0000256" key="5">
    <source>
        <dbReference type="ARBA" id="ARBA00022898"/>
    </source>
</evidence>
<dbReference type="GO" id="GO:0008784">
    <property type="term" value="F:alanine racemase activity"/>
    <property type="evidence" value="ECO:0007669"/>
    <property type="project" value="UniProtKB-UniRule"/>
</dbReference>
<dbReference type="Proteomes" id="UP000247565">
    <property type="component" value="Unassembled WGS sequence"/>
</dbReference>
<reference evidence="11 12" key="1">
    <citation type="submission" date="2018-05" db="EMBL/GenBank/DDBJ databases">
        <title>Reference genomes for bee gut microbiota database.</title>
        <authorList>
            <person name="Ellegaard K.M."/>
        </authorList>
    </citation>
    <scope>NUCLEOTIDE SEQUENCE [LARGE SCALE GENOMIC DNA]</scope>
    <source>
        <strain evidence="11 12">ESL0284</strain>
    </source>
</reference>
<dbReference type="GO" id="GO:0030170">
    <property type="term" value="F:pyridoxal phosphate binding"/>
    <property type="evidence" value="ECO:0007669"/>
    <property type="project" value="UniProtKB-UniRule"/>
</dbReference>
<dbReference type="AlphaFoldDB" id="A0A318N427"/>
<dbReference type="NCBIfam" id="TIGR00492">
    <property type="entry name" value="alr"/>
    <property type="match status" value="1"/>
</dbReference>
<dbReference type="PRINTS" id="PR00992">
    <property type="entry name" value="ALARACEMASE"/>
</dbReference>
<feature type="active site" description="Proton acceptor; specific for L-alanine" evidence="7">
    <location>
        <position position="268"/>
    </location>
</feature>
<keyword evidence="5 7" id="KW-0663">Pyridoxal phosphate</keyword>
<keyword evidence="12" id="KW-1185">Reference proteome</keyword>
<dbReference type="InterPro" id="IPR009006">
    <property type="entry name" value="Ala_racemase/Decarboxylase_C"/>
</dbReference>
<dbReference type="RefSeq" id="WP_110438565.1">
    <property type="nucleotide sequence ID" value="NZ_CP046393.1"/>
</dbReference>
<evidence type="ECO:0000259" key="10">
    <source>
        <dbReference type="SMART" id="SM01005"/>
    </source>
</evidence>
<dbReference type="Gene3D" id="2.40.37.10">
    <property type="entry name" value="Lyase, Ornithine Decarboxylase, Chain A, domain 1"/>
    <property type="match status" value="1"/>
</dbReference>